<evidence type="ECO:0000256" key="3">
    <source>
        <dbReference type="ARBA" id="ARBA00011738"/>
    </source>
</evidence>
<keyword evidence="12" id="KW-1185">Reference proteome</keyword>
<protein>
    <recommendedName>
        <fullName evidence="10">Subtilisin inhibitor domain-containing protein</fullName>
    </recommendedName>
</protein>
<dbReference type="Pfam" id="PF00720">
    <property type="entry name" value="SSI"/>
    <property type="match status" value="1"/>
</dbReference>
<evidence type="ECO:0000256" key="1">
    <source>
        <dbReference type="ARBA" id="ARBA00004613"/>
    </source>
</evidence>
<comment type="subcellular location">
    <subcellularLocation>
        <location evidence="1">Secreted</location>
    </subcellularLocation>
</comment>
<evidence type="ECO:0000256" key="9">
    <source>
        <dbReference type="SAM" id="SignalP"/>
    </source>
</evidence>
<evidence type="ECO:0000256" key="4">
    <source>
        <dbReference type="ARBA" id="ARBA00022525"/>
    </source>
</evidence>
<dbReference type="Proteomes" id="UP000520767">
    <property type="component" value="Unassembled WGS sequence"/>
</dbReference>
<name>A0A7W7Q576_9PSEU</name>
<gene>
    <name evidence="11" type="ORF">FHR82_003515</name>
</gene>
<dbReference type="AlphaFoldDB" id="A0A7W7Q576"/>
<dbReference type="RefSeq" id="WP_184811386.1">
    <property type="nucleotide sequence ID" value="NZ_JACHJQ010000003.1"/>
</dbReference>
<keyword evidence="4" id="KW-0964">Secreted</keyword>
<dbReference type="Gene3D" id="3.30.350.10">
    <property type="entry name" value="Subtilisin inhibitor-like"/>
    <property type="match status" value="1"/>
</dbReference>
<evidence type="ECO:0000256" key="2">
    <source>
        <dbReference type="ARBA" id="ARBA00010472"/>
    </source>
</evidence>
<keyword evidence="7" id="KW-1015">Disulfide bond</keyword>
<evidence type="ECO:0000256" key="5">
    <source>
        <dbReference type="ARBA" id="ARBA00022690"/>
    </source>
</evidence>
<evidence type="ECO:0000313" key="11">
    <source>
        <dbReference type="EMBL" id="MBB4907295.1"/>
    </source>
</evidence>
<organism evidence="11 12">
    <name type="scientific">Actinophytocola algeriensis</name>
    <dbReference type="NCBI Taxonomy" id="1768010"/>
    <lineage>
        <taxon>Bacteria</taxon>
        <taxon>Bacillati</taxon>
        <taxon>Actinomycetota</taxon>
        <taxon>Actinomycetes</taxon>
        <taxon>Pseudonocardiales</taxon>
        <taxon>Pseudonocardiaceae</taxon>
    </lineage>
</organism>
<dbReference type="InterPro" id="IPR023549">
    <property type="entry name" value="Subtilisin_inhibitor"/>
</dbReference>
<dbReference type="GO" id="GO:0004867">
    <property type="term" value="F:serine-type endopeptidase inhibitor activity"/>
    <property type="evidence" value="ECO:0007669"/>
    <property type="project" value="UniProtKB-KW"/>
</dbReference>
<reference evidence="11 12" key="1">
    <citation type="submission" date="2020-08" db="EMBL/GenBank/DDBJ databases">
        <title>Genomic Encyclopedia of Type Strains, Phase III (KMG-III): the genomes of soil and plant-associated and newly described type strains.</title>
        <authorList>
            <person name="Whitman W."/>
        </authorList>
    </citation>
    <scope>NUCLEOTIDE SEQUENCE [LARGE SCALE GENOMIC DNA]</scope>
    <source>
        <strain evidence="11 12">CECT 8960</strain>
    </source>
</reference>
<dbReference type="InterPro" id="IPR036819">
    <property type="entry name" value="Subtilisin_inhibitor-like_sf"/>
</dbReference>
<comment type="caution">
    <text evidence="11">The sequence shown here is derived from an EMBL/GenBank/DDBJ whole genome shotgun (WGS) entry which is preliminary data.</text>
</comment>
<evidence type="ECO:0000259" key="10">
    <source>
        <dbReference type="Pfam" id="PF00720"/>
    </source>
</evidence>
<evidence type="ECO:0000256" key="7">
    <source>
        <dbReference type="ARBA" id="ARBA00023157"/>
    </source>
</evidence>
<dbReference type="InterPro" id="IPR000691">
    <property type="entry name" value="Prot_inh_I16_SSI"/>
</dbReference>
<dbReference type="SUPFAM" id="SSF55399">
    <property type="entry name" value="Subtilisin inhibitor"/>
    <property type="match status" value="1"/>
</dbReference>
<dbReference type="EMBL" id="JACHJQ010000003">
    <property type="protein sequence ID" value="MBB4907295.1"/>
    <property type="molecule type" value="Genomic_DNA"/>
</dbReference>
<feature type="domain" description="Subtilisin inhibitor" evidence="10">
    <location>
        <begin position="29"/>
        <end position="113"/>
    </location>
</feature>
<keyword evidence="6 8" id="KW-0722">Serine protease inhibitor</keyword>
<keyword evidence="9" id="KW-0732">Signal</keyword>
<feature type="chain" id="PRO_5030695022" description="Subtilisin inhibitor domain-containing protein" evidence="9">
    <location>
        <begin position="26"/>
        <end position="127"/>
    </location>
</feature>
<dbReference type="PRINTS" id="PR00294">
    <property type="entry name" value="SSBTLNINHBTR"/>
</dbReference>
<dbReference type="GO" id="GO:0005576">
    <property type="term" value="C:extracellular region"/>
    <property type="evidence" value="ECO:0007669"/>
    <property type="project" value="UniProtKB-SubCell"/>
</dbReference>
<accession>A0A7W7Q576</accession>
<comment type="similarity">
    <text evidence="2 8">Belongs to the protease inhibitor I16 (SSI) family.</text>
</comment>
<keyword evidence="5 8" id="KW-0646">Protease inhibitor</keyword>
<comment type="subunit">
    <text evidence="3">Homodimer.</text>
</comment>
<feature type="signal peptide" evidence="9">
    <location>
        <begin position="1"/>
        <end position="25"/>
    </location>
</feature>
<evidence type="ECO:0000313" key="12">
    <source>
        <dbReference type="Proteomes" id="UP000520767"/>
    </source>
</evidence>
<sequence>MNLTRIGGALLAAALPFAVTGVASASTSTSLTLTLSSPDGVEEVVELECDPPGGSHPNAKSACVELHMAQGDFDKLADHQPSASCTMEYRPLTAEARGTWHGNPADWRHEFGNDCTLRAATGSVFRF</sequence>
<proteinExistence type="inferred from homology"/>
<evidence type="ECO:0000256" key="6">
    <source>
        <dbReference type="ARBA" id="ARBA00022900"/>
    </source>
</evidence>
<evidence type="ECO:0000256" key="8">
    <source>
        <dbReference type="RuleBase" id="RU003471"/>
    </source>
</evidence>